<dbReference type="EMBL" id="CP036298">
    <property type="protein sequence ID" value="QDV27410.1"/>
    <property type="molecule type" value="Genomic_DNA"/>
</dbReference>
<name>A0A518GFR3_9BACT</name>
<gene>
    <name evidence="1" type="ORF">Q31a_57990</name>
</gene>
<dbReference type="Proteomes" id="UP000318017">
    <property type="component" value="Chromosome"/>
</dbReference>
<dbReference type="RefSeq" id="WP_145084765.1">
    <property type="nucleotide sequence ID" value="NZ_CP036298.1"/>
</dbReference>
<evidence type="ECO:0000313" key="2">
    <source>
        <dbReference type="Proteomes" id="UP000318017"/>
    </source>
</evidence>
<protein>
    <submittedName>
        <fullName evidence="1">Uncharacterized protein</fullName>
    </submittedName>
</protein>
<keyword evidence="2" id="KW-1185">Reference proteome</keyword>
<dbReference type="KEGG" id="ahel:Q31a_57990"/>
<proteinExistence type="predicted"/>
<sequence length="378" mass="41850">MNILATASRIAFRGRLFLLSALLLTVNVSSTASFVWGAEVLPVAFDAPAVTVAQEVDSTLVDAPTTGGQLMRLRIPVSTYVNPEFRGVVTEYAVELESTYQTLRVIDFWPKSEVYTSVEGNVAVETTRQQDSKLGFNVSAAYEPIGRATGQGDFAHKDSTKESFQRKPPMQVLSSSGTIRRGYGVFFKFRPGPLPVLEGVREIAILVEVPPGWRADMLQVSMQAMGTEQAGSSRIHSLGHTRMWMTTHREGDWPAAAQAKRYVTQERSLRSLAAASQSQVQEKSLPTMWHKMGAALDMVQPRIPEDYLTQVIFGARNRYRDNPATNRLPVDLRVAVLDYWDQREQLVQLAFPKAYGSPAYGDHVAISHRAASDMVAAQ</sequence>
<dbReference type="AlphaFoldDB" id="A0A518GFR3"/>
<dbReference type="OrthoDB" id="252570at2"/>
<organism evidence="1 2">
    <name type="scientific">Aureliella helgolandensis</name>
    <dbReference type="NCBI Taxonomy" id="2527968"/>
    <lineage>
        <taxon>Bacteria</taxon>
        <taxon>Pseudomonadati</taxon>
        <taxon>Planctomycetota</taxon>
        <taxon>Planctomycetia</taxon>
        <taxon>Pirellulales</taxon>
        <taxon>Pirellulaceae</taxon>
        <taxon>Aureliella</taxon>
    </lineage>
</organism>
<reference evidence="1 2" key="1">
    <citation type="submission" date="2019-02" db="EMBL/GenBank/DDBJ databases">
        <title>Deep-cultivation of Planctomycetes and their phenomic and genomic characterization uncovers novel biology.</title>
        <authorList>
            <person name="Wiegand S."/>
            <person name="Jogler M."/>
            <person name="Boedeker C."/>
            <person name="Pinto D."/>
            <person name="Vollmers J."/>
            <person name="Rivas-Marin E."/>
            <person name="Kohn T."/>
            <person name="Peeters S.H."/>
            <person name="Heuer A."/>
            <person name="Rast P."/>
            <person name="Oberbeckmann S."/>
            <person name="Bunk B."/>
            <person name="Jeske O."/>
            <person name="Meyerdierks A."/>
            <person name="Storesund J.E."/>
            <person name="Kallscheuer N."/>
            <person name="Luecker S."/>
            <person name="Lage O.M."/>
            <person name="Pohl T."/>
            <person name="Merkel B.J."/>
            <person name="Hornburger P."/>
            <person name="Mueller R.-W."/>
            <person name="Bruemmer F."/>
            <person name="Labrenz M."/>
            <person name="Spormann A.M."/>
            <person name="Op den Camp H."/>
            <person name="Overmann J."/>
            <person name="Amann R."/>
            <person name="Jetten M.S.M."/>
            <person name="Mascher T."/>
            <person name="Medema M.H."/>
            <person name="Devos D.P."/>
            <person name="Kaster A.-K."/>
            <person name="Ovreas L."/>
            <person name="Rohde M."/>
            <person name="Galperin M.Y."/>
            <person name="Jogler C."/>
        </authorList>
    </citation>
    <scope>NUCLEOTIDE SEQUENCE [LARGE SCALE GENOMIC DNA]</scope>
    <source>
        <strain evidence="1 2">Q31a</strain>
    </source>
</reference>
<evidence type="ECO:0000313" key="1">
    <source>
        <dbReference type="EMBL" id="QDV27410.1"/>
    </source>
</evidence>
<accession>A0A518GFR3</accession>